<feature type="region of interest" description="Disordered" evidence="1">
    <location>
        <begin position="272"/>
        <end position="306"/>
    </location>
</feature>
<proteinExistence type="predicted"/>
<gene>
    <name evidence="4" type="ORF">J2S59_001962</name>
</gene>
<keyword evidence="5" id="KW-1185">Reference proteome</keyword>
<organism evidence="4 5">
    <name type="scientific">Nocardioides massiliensis</name>
    <dbReference type="NCBI Taxonomy" id="1325935"/>
    <lineage>
        <taxon>Bacteria</taxon>
        <taxon>Bacillati</taxon>
        <taxon>Actinomycetota</taxon>
        <taxon>Actinomycetes</taxon>
        <taxon>Propionibacteriales</taxon>
        <taxon>Nocardioidaceae</taxon>
        <taxon>Nocardioides</taxon>
    </lineage>
</organism>
<feature type="compositionally biased region" description="Low complexity" evidence="1">
    <location>
        <begin position="296"/>
        <end position="305"/>
    </location>
</feature>
<dbReference type="RefSeq" id="WP_068121235.1">
    <property type="nucleotide sequence ID" value="NZ_CCXJ01000349.1"/>
</dbReference>
<dbReference type="Proteomes" id="UP001240447">
    <property type="component" value="Unassembled WGS sequence"/>
</dbReference>
<evidence type="ECO:0000313" key="4">
    <source>
        <dbReference type="EMBL" id="MDP9822153.1"/>
    </source>
</evidence>
<keyword evidence="2" id="KW-1133">Transmembrane helix</keyword>
<protein>
    <recommendedName>
        <fullName evidence="6">Esterase-like activity of phytase family protein</fullName>
    </recommendedName>
</protein>
<dbReference type="EMBL" id="JAUSQM010000001">
    <property type="protein sequence ID" value="MDP9822153.1"/>
    <property type="molecule type" value="Genomic_DNA"/>
</dbReference>
<comment type="caution">
    <text evidence="4">The sequence shown here is derived from an EMBL/GenBank/DDBJ whole genome shotgun (WGS) entry which is preliminary data.</text>
</comment>
<accession>A0ABT9NP54</accession>
<evidence type="ECO:0000256" key="3">
    <source>
        <dbReference type="SAM" id="SignalP"/>
    </source>
</evidence>
<evidence type="ECO:0000313" key="5">
    <source>
        <dbReference type="Proteomes" id="UP001240447"/>
    </source>
</evidence>
<reference evidence="4 5" key="1">
    <citation type="submission" date="2023-07" db="EMBL/GenBank/DDBJ databases">
        <title>Sequencing the genomes of 1000 actinobacteria strains.</title>
        <authorList>
            <person name="Klenk H.-P."/>
        </authorList>
    </citation>
    <scope>NUCLEOTIDE SEQUENCE [LARGE SCALE GENOMIC DNA]</scope>
    <source>
        <strain evidence="4 5">GD13</strain>
    </source>
</reference>
<keyword evidence="3" id="KW-0732">Signal</keyword>
<evidence type="ECO:0000256" key="2">
    <source>
        <dbReference type="SAM" id="Phobius"/>
    </source>
</evidence>
<dbReference type="SUPFAM" id="SSF82171">
    <property type="entry name" value="DPP6 N-terminal domain-like"/>
    <property type="match status" value="1"/>
</dbReference>
<name>A0ABT9NP54_9ACTN</name>
<keyword evidence="2" id="KW-0812">Transmembrane</keyword>
<keyword evidence="2" id="KW-0472">Membrane</keyword>
<sequence length="334" mass="35032">MTRTARAGLAAVLAAVALAPAAAATAQPAAEERAAFTDERIDESSGLVDLGDVVVTVNDSGDDAIVYVVDLTTGDTVGTTVFADSVVDVEALAPAGDVDGEPTVWVGDIGDNAGRRPDIRLYRVPVGRGDREVAAPAYRLVYPDRAQDAETLLVHPDTGRVLIVTKSLFGGTVYVAPKQLRTDRLNRLRPVTRVSGFLTDGAFWPDGRHVVLRDYGAASLLTYPGFERLGEIALPEQEQGEAISVGADGRVLVSTEGRYSVIHEVRLPPALVPSTEPGLESVAEPESVTDDEEAESAAAPEVDPATGLLDGPAVPVAVTLAGLLIVGLVLRRRS</sequence>
<evidence type="ECO:0008006" key="6">
    <source>
        <dbReference type="Google" id="ProtNLM"/>
    </source>
</evidence>
<evidence type="ECO:0000256" key="1">
    <source>
        <dbReference type="SAM" id="MobiDB-lite"/>
    </source>
</evidence>
<feature type="transmembrane region" description="Helical" evidence="2">
    <location>
        <begin position="313"/>
        <end position="330"/>
    </location>
</feature>
<feature type="chain" id="PRO_5046549381" description="Esterase-like activity of phytase family protein" evidence="3">
    <location>
        <begin position="27"/>
        <end position="334"/>
    </location>
</feature>
<feature type="signal peptide" evidence="3">
    <location>
        <begin position="1"/>
        <end position="26"/>
    </location>
</feature>